<evidence type="ECO:0000313" key="4">
    <source>
        <dbReference type="EMBL" id="CUH64427.1"/>
    </source>
</evidence>
<evidence type="ECO:0000313" key="6">
    <source>
        <dbReference type="Proteomes" id="UP000051086"/>
    </source>
</evidence>
<dbReference type="EC" id="2.3.1.-" evidence="4 5"/>
<name>A0A0P1F8K7_9RHOB</name>
<dbReference type="PROSITE" id="PS51186">
    <property type="entry name" value="GNAT"/>
    <property type="match status" value="1"/>
</dbReference>
<dbReference type="PANTHER" id="PTHR43877">
    <property type="entry name" value="AMINOALKYLPHOSPHONATE N-ACETYLTRANSFERASE-RELATED-RELATED"/>
    <property type="match status" value="1"/>
</dbReference>
<dbReference type="EMBL" id="CYSB01000010">
    <property type="protein sequence ID" value="CUH64427.1"/>
    <property type="molecule type" value="Genomic_DNA"/>
</dbReference>
<reference evidence="4 6" key="2">
    <citation type="submission" date="2015-09" db="EMBL/GenBank/DDBJ databases">
        <authorList>
            <person name="Rodrigo-Torres L."/>
            <person name="Arahal D.R."/>
        </authorList>
    </citation>
    <scope>NUCLEOTIDE SEQUENCE [LARGE SCALE GENOMIC DNA]</scope>
    <source>
        <strain evidence="4 6">CECT 5118</strain>
    </source>
</reference>
<dbReference type="EMBL" id="CYSC01000047">
    <property type="protein sequence ID" value="CUH74357.1"/>
    <property type="molecule type" value="Genomic_DNA"/>
</dbReference>
<dbReference type="Gene3D" id="3.40.630.30">
    <property type="match status" value="1"/>
</dbReference>
<proteinExistence type="predicted"/>
<evidence type="ECO:0000256" key="2">
    <source>
        <dbReference type="ARBA" id="ARBA00023315"/>
    </source>
</evidence>
<dbReference type="InterPro" id="IPR000182">
    <property type="entry name" value="GNAT_dom"/>
</dbReference>
<dbReference type="AlphaFoldDB" id="A0A0P1F8K7"/>
<evidence type="ECO:0000259" key="3">
    <source>
        <dbReference type="PROSITE" id="PS51186"/>
    </source>
</evidence>
<reference evidence="5 7" key="1">
    <citation type="submission" date="2015-09" db="EMBL/GenBank/DDBJ databases">
        <authorList>
            <consortium name="Swine Surveillance"/>
        </authorList>
    </citation>
    <scope>NUCLEOTIDE SEQUENCE [LARGE SCALE GENOMIC DNA]</scope>
    <source>
        <strain evidence="5 7">5120</strain>
    </source>
</reference>
<organism evidence="5 7">
    <name type="scientific">Thalassovita autumnalis</name>
    <dbReference type="NCBI Taxonomy" id="2072972"/>
    <lineage>
        <taxon>Bacteria</taxon>
        <taxon>Pseudomonadati</taxon>
        <taxon>Pseudomonadota</taxon>
        <taxon>Alphaproteobacteria</taxon>
        <taxon>Rhodobacterales</taxon>
        <taxon>Roseobacteraceae</taxon>
        <taxon>Thalassovita</taxon>
    </lineage>
</organism>
<keyword evidence="1 5" id="KW-0808">Transferase</keyword>
<dbReference type="Proteomes" id="UP000051887">
    <property type="component" value="Unassembled WGS sequence"/>
</dbReference>
<dbReference type="GO" id="GO:0016747">
    <property type="term" value="F:acyltransferase activity, transferring groups other than amino-acyl groups"/>
    <property type="evidence" value="ECO:0007669"/>
    <property type="project" value="InterPro"/>
</dbReference>
<dbReference type="CDD" id="cd04301">
    <property type="entry name" value="NAT_SF"/>
    <property type="match status" value="1"/>
</dbReference>
<dbReference type="InterPro" id="IPR050832">
    <property type="entry name" value="Bact_Acetyltransf"/>
</dbReference>
<protein>
    <submittedName>
        <fullName evidence="4 5">N-acetyltransferase YvbK</fullName>
        <ecNumber evidence="4 5">2.3.1.-</ecNumber>
    </submittedName>
</protein>
<keyword evidence="6" id="KW-1185">Reference proteome</keyword>
<keyword evidence="2 5" id="KW-0012">Acyltransferase</keyword>
<dbReference type="Proteomes" id="UP000051086">
    <property type="component" value="Unassembled WGS sequence"/>
</dbReference>
<dbReference type="PANTHER" id="PTHR43877:SF2">
    <property type="entry name" value="AMINOALKYLPHOSPHONATE N-ACETYLTRANSFERASE-RELATED"/>
    <property type="match status" value="1"/>
</dbReference>
<sequence length="127" mass="13397">MAGLIDAAYQPYRDCGLVLPDVSGGLDEAIAAGQVWVIGEVPLGVLMMATTPPDAHLMNIAVSAAAKGQGIGGQLIRFALDHARATGCSRMALATHKDIPENVALYEHLGWQVTARDGMKVLMSRDL</sequence>
<evidence type="ECO:0000313" key="7">
    <source>
        <dbReference type="Proteomes" id="UP000051887"/>
    </source>
</evidence>
<dbReference type="InterPro" id="IPR016181">
    <property type="entry name" value="Acyl_CoA_acyltransferase"/>
</dbReference>
<feature type="domain" description="N-acetyltransferase" evidence="3">
    <location>
        <begin position="1"/>
        <end position="127"/>
    </location>
</feature>
<evidence type="ECO:0000256" key="1">
    <source>
        <dbReference type="ARBA" id="ARBA00022679"/>
    </source>
</evidence>
<dbReference type="SUPFAM" id="SSF55729">
    <property type="entry name" value="Acyl-CoA N-acyltransferases (Nat)"/>
    <property type="match status" value="1"/>
</dbReference>
<dbReference type="Pfam" id="PF00583">
    <property type="entry name" value="Acetyltransf_1"/>
    <property type="match status" value="1"/>
</dbReference>
<accession>A0A0P1F8K7</accession>
<evidence type="ECO:0000313" key="5">
    <source>
        <dbReference type="EMBL" id="CUH74357.1"/>
    </source>
</evidence>
<gene>
    <name evidence="5" type="primary">yvbK</name>
    <name evidence="4" type="ORF">TL5118_00880</name>
    <name evidence="5" type="ORF">TL5120_04177</name>
</gene>